<gene>
    <name evidence="1" type="ORF">DWY29_16685</name>
</gene>
<protein>
    <submittedName>
        <fullName evidence="1">Uncharacterized protein</fullName>
    </submittedName>
</protein>
<dbReference type="Proteomes" id="UP000285820">
    <property type="component" value="Unassembled WGS sequence"/>
</dbReference>
<name>A0A3R5ZC59_9FIRM</name>
<reference evidence="1 2" key="1">
    <citation type="submission" date="2018-08" db="EMBL/GenBank/DDBJ databases">
        <title>A genome reference for cultivated species of the human gut microbiota.</title>
        <authorList>
            <person name="Zou Y."/>
            <person name="Xue W."/>
            <person name="Luo G."/>
        </authorList>
    </citation>
    <scope>NUCLEOTIDE SEQUENCE [LARGE SCALE GENOMIC DNA]</scope>
    <source>
        <strain evidence="1 2">AF24-4</strain>
    </source>
</reference>
<dbReference type="AlphaFoldDB" id="A0A3R5ZC59"/>
<evidence type="ECO:0000313" key="2">
    <source>
        <dbReference type="Proteomes" id="UP000285820"/>
    </source>
</evidence>
<dbReference type="EMBL" id="QRUN01000052">
    <property type="protein sequence ID" value="RGR63790.1"/>
    <property type="molecule type" value="Genomic_DNA"/>
</dbReference>
<comment type="caution">
    <text evidence="1">The sequence shown here is derived from an EMBL/GenBank/DDBJ whole genome shotgun (WGS) entry which is preliminary data.</text>
</comment>
<proteinExistence type="predicted"/>
<organism evidence="1 2">
    <name type="scientific">Roseburia inulinivorans</name>
    <dbReference type="NCBI Taxonomy" id="360807"/>
    <lineage>
        <taxon>Bacteria</taxon>
        <taxon>Bacillati</taxon>
        <taxon>Bacillota</taxon>
        <taxon>Clostridia</taxon>
        <taxon>Lachnospirales</taxon>
        <taxon>Lachnospiraceae</taxon>
        <taxon>Roseburia</taxon>
    </lineage>
</organism>
<evidence type="ECO:0000313" key="1">
    <source>
        <dbReference type="EMBL" id="RGR63790.1"/>
    </source>
</evidence>
<sequence length="83" mass="9923">MLNTPDELYVSPSQFWNEYNKPWLDNAIEKNDIFKIATEPTWDNLTRVNMFTGKTELTGFGREYTYLKKYGYYFDTVTKTMVK</sequence>
<accession>A0A3R5ZC59</accession>